<protein>
    <submittedName>
        <fullName evidence="2">DUF547 domain-containing protein</fullName>
    </submittedName>
</protein>
<dbReference type="PANTHER" id="PTHR46361:SF3">
    <property type="entry name" value="ELECTRON CARRIER_ PROTEIN DISULFIDE OXIDOREDUCTASE"/>
    <property type="match status" value="1"/>
</dbReference>
<reference evidence="2 3" key="1">
    <citation type="submission" date="2020-07" db="EMBL/GenBank/DDBJ databases">
        <title>Description of Kordia aestuariivivens sp. nov., isolated from a tidal flat.</title>
        <authorList>
            <person name="Park S."/>
            <person name="Yoon J.-H."/>
        </authorList>
    </citation>
    <scope>NUCLEOTIDE SEQUENCE [LARGE SCALE GENOMIC DNA]</scope>
    <source>
        <strain evidence="2 3">YSTF-M3</strain>
    </source>
</reference>
<evidence type="ECO:0000313" key="2">
    <source>
        <dbReference type="EMBL" id="MBC8755460.1"/>
    </source>
</evidence>
<gene>
    <name evidence="2" type="ORF">H2O64_12355</name>
</gene>
<dbReference type="EMBL" id="JACGWS010000007">
    <property type="protein sequence ID" value="MBC8755460.1"/>
    <property type="molecule type" value="Genomic_DNA"/>
</dbReference>
<dbReference type="RefSeq" id="WP_187562513.1">
    <property type="nucleotide sequence ID" value="NZ_JACGWS010000007.1"/>
</dbReference>
<evidence type="ECO:0000313" key="3">
    <source>
        <dbReference type="Proteomes" id="UP000619238"/>
    </source>
</evidence>
<dbReference type="Proteomes" id="UP000619238">
    <property type="component" value="Unassembled WGS sequence"/>
</dbReference>
<name>A0ABR7QA70_9FLAO</name>
<keyword evidence="3" id="KW-1185">Reference proteome</keyword>
<dbReference type="InterPro" id="IPR006869">
    <property type="entry name" value="DUF547"/>
</dbReference>
<accession>A0ABR7QA70</accession>
<feature type="domain" description="DUF547" evidence="1">
    <location>
        <begin position="142"/>
        <end position="247"/>
    </location>
</feature>
<dbReference type="Pfam" id="PF04784">
    <property type="entry name" value="DUF547"/>
    <property type="match status" value="1"/>
</dbReference>
<sequence length="308" mass="35459">MIRSILLFSVLFFACGTNKNVIEASELTTKEITQQIEAPRLLKSVDSLTIVQKGDFLFVKKPNDSTILAGELTVKSDSVTFIKNAKFTSSKPFVASNHNSWNTLLQKHVTKDGVVNYKGFKKDHAQLQSYISSLSDDSDSHKTWSKEDKLAYWINVYNALTVDLILRNYPIKSIKDIKKPWNQRLWMIGYLRQNLNDIEHKILRKMGEPRIHFAINCASFSCPPLLNEAFTAEKLESQLTQVTKAFLADSKRNTITPNKLELSKIFKWFSKDFKQNGSLIDFLNRYSDIKINANAKKSYKDYNWNLNE</sequence>
<dbReference type="PANTHER" id="PTHR46361">
    <property type="entry name" value="ELECTRON CARRIER/ PROTEIN DISULFIDE OXIDOREDUCTASE"/>
    <property type="match status" value="1"/>
</dbReference>
<proteinExistence type="predicted"/>
<organism evidence="2 3">
    <name type="scientific">Kordia aestuariivivens</name>
    <dbReference type="NCBI Taxonomy" id="2759037"/>
    <lineage>
        <taxon>Bacteria</taxon>
        <taxon>Pseudomonadati</taxon>
        <taxon>Bacteroidota</taxon>
        <taxon>Flavobacteriia</taxon>
        <taxon>Flavobacteriales</taxon>
        <taxon>Flavobacteriaceae</taxon>
        <taxon>Kordia</taxon>
    </lineage>
</organism>
<dbReference type="PROSITE" id="PS51257">
    <property type="entry name" value="PROKAR_LIPOPROTEIN"/>
    <property type="match status" value="1"/>
</dbReference>
<comment type="caution">
    <text evidence="2">The sequence shown here is derived from an EMBL/GenBank/DDBJ whole genome shotgun (WGS) entry which is preliminary data.</text>
</comment>
<evidence type="ECO:0000259" key="1">
    <source>
        <dbReference type="Pfam" id="PF04784"/>
    </source>
</evidence>